<dbReference type="EMBL" id="KZ110591">
    <property type="protein sequence ID" value="OSX67311.1"/>
    <property type="molecule type" value="Genomic_DNA"/>
</dbReference>
<proteinExistence type="predicted"/>
<feature type="compositionally biased region" description="Basic and acidic residues" evidence="1">
    <location>
        <begin position="70"/>
        <end position="97"/>
    </location>
</feature>
<dbReference type="AlphaFoldDB" id="A0A1X6NFA0"/>
<dbReference type="STRING" id="670580.A0A1X6NFA0"/>
<dbReference type="OrthoDB" id="3267248at2759"/>
<accession>A0A1X6NFA0</accession>
<evidence type="ECO:0000313" key="2">
    <source>
        <dbReference type="EMBL" id="OSX67311.1"/>
    </source>
</evidence>
<evidence type="ECO:0000313" key="3">
    <source>
        <dbReference type="Proteomes" id="UP000194127"/>
    </source>
</evidence>
<protein>
    <submittedName>
        <fullName evidence="2">Uncharacterized protein</fullName>
    </submittedName>
</protein>
<name>A0A1X6NFA0_9APHY</name>
<dbReference type="RefSeq" id="XP_024344105.1">
    <property type="nucleotide sequence ID" value="XM_024483481.1"/>
</dbReference>
<feature type="region of interest" description="Disordered" evidence="1">
    <location>
        <begin position="60"/>
        <end position="97"/>
    </location>
</feature>
<dbReference type="GeneID" id="36328430"/>
<organism evidence="2 3">
    <name type="scientific">Postia placenta MAD-698-R-SB12</name>
    <dbReference type="NCBI Taxonomy" id="670580"/>
    <lineage>
        <taxon>Eukaryota</taxon>
        <taxon>Fungi</taxon>
        <taxon>Dikarya</taxon>
        <taxon>Basidiomycota</taxon>
        <taxon>Agaricomycotina</taxon>
        <taxon>Agaricomycetes</taxon>
        <taxon>Polyporales</taxon>
        <taxon>Adustoporiaceae</taxon>
        <taxon>Rhodonia</taxon>
    </lineage>
</organism>
<gene>
    <name evidence="2" type="ORF">POSPLADRAFT_1117032</name>
</gene>
<keyword evidence="3" id="KW-1185">Reference proteome</keyword>
<sequence length="97" mass="10698">KKGKAKADQPSAPVTSLVSDEVDFPRGGGSSFTPLEVKAIRAEAVKEANDELFQVYRKRQDKPAKRVKRKSDAKSAGKKVAKGEKSETVRVEHLNYK</sequence>
<dbReference type="Proteomes" id="UP000194127">
    <property type="component" value="Unassembled WGS sequence"/>
</dbReference>
<reference evidence="2 3" key="1">
    <citation type="submission" date="2017-04" db="EMBL/GenBank/DDBJ databases">
        <title>Genome Sequence of the Model Brown-Rot Fungus Postia placenta SB12.</title>
        <authorList>
            <consortium name="DOE Joint Genome Institute"/>
            <person name="Gaskell J."/>
            <person name="Kersten P."/>
            <person name="Larrondo L.F."/>
            <person name="Canessa P."/>
            <person name="Martinez D."/>
            <person name="Hibbett D."/>
            <person name="Schmoll M."/>
            <person name="Kubicek C.P."/>
            <person name="Martinez A.T."/>
            <person name="Yadav J."/>
            <person name="Master E."/>
            <person name="Magnuson J.K."/>
            <person name="James T."/>
            <person name="Yaver D."/>
            <person name="Berka R."/>
            <person name="Labutti K."/>
            <person name="Lipzen A."/>
            <person name="Aerts A."/>
            <person name="Barry K."/>
            <person name="Henrissat B."/>
            <person name="Blanchette R."/>
            <person name="Grigoriev I."/>
            <person name="Cullen D."/>
        </authorList>
    </citation>
    <scope>NUCLEOTIDE SEQUENCE [LARGE SCALE GENOMIC DNA]</scope>
    <source>
        <strain evidence="2 3">MAD-698-R-SB12</strain>
    </source>
</reference>
<evidence type="ECO:0000256" key="1">
    <source>
        <dbReference type="SAM" id="MobiDB-lite"/>
    </source>
</evidence>
<feature type="non-terminal residue" evidence="2">
    <location>
        <position position="1"/>
    </location>
</feature>
<feature type="region of interest" description="Disordered" evidence="1">
    <location>
        <begin position="1"/>
        <end position="28"/>
    </location>
</feature>
<feature type="compositionally biased region" description="Basic residues" evidence="1">
    <location>
        <begin position="60"/>
        <end position="69"/>
    </location>
</feature>
<feature type="non-terminal residue" evidence="2">
    <location>
        <position position="97"/>
    </location>
</feature>